<feature type="domain" description="BZIP" evidence="8">
    <location>
        <begin position="226"/>
        <end position="289"/>
    </location>
</feature>
<dbReference type="OrthoDB" id="1939598at2759"/>
<keyword evidence="5" id="KW-0539">Nucleus</keyword>
<evidence type="ECO:0000256" key="7">
    <source>
        <dbReference type="SAM" id="MobiDB-lite"/>
    </source>
</evidence>
<comment type="subcellular location">
    <subcellularLocation>
        <location evidence="1">Nucleus</location>
    </subcellularLocation>
</comment>
<dbReference type="GO" id="GO:0001228">
    <property type="term" value="F:DNA-binding transcription activator activity, RNA polymerase II-specific"/>
    <property type="evidence" value="ECO:0007669"/>
    <property type="project" value="TreeGrafter"/>
</dbReference>
<comment type="caution">
    <text evidence="9">The sequence shown here is derived from an EMBL/GenBank/DDBJ whole genome shotgun (WGS) entry which is preliminary data.</text>
</comment>
<dbReference type="Gene3D" id="1.20.5.170">
    <property type="match status" value="1"/>
</dbReference>
<accession>A0A9W8H5V1</accession>
<evidence type="ECO:0000256" key="1">
    <source>
        <dbReference type="ARBA" id="ARBA00004123"/>
    </source>
</evidence>
<dbReference type="GO" id="GO:0000977">
    <property type="term" value="F:RNA polymerase II transcription regulatory region sequence-specific DNA binding"/>
    <property type="evidence" value="ECO:0007669"/>
    <property type="project" value="TreeGrafter"/>
</dbReference>
<gene>
    <name evidence="9" type="ORF">H4R18_003855</name>
</gene>
<dbReference type="CDD" id="cd14705">
    <property type="entry name" value="bZIP_Zip1"/>
    <property type="match status" value="1"/>
</dbReference>
<dbReference type="AlphaFoldDB" id="A0A9W8H5V1"/>
<protein>
    <recommendedName>
        <fullName evidence="8">BZIP domain-containing protein</fullName>
    </recommendedName>
</protein>
<feature type="compositionally biased region" description="Low complexity" evidence="7">
    <location>
        <begin position="76"/>
        <end position="92"/>
    </location>
</feature>
<evidence type="ECO:0000256" key="2">
    <source>
        <dbReference type="ARBA" id="ARBA00023015"/>
    </source>
</evidence>
<dbReference type="PANTHER" id="PTHR13044:SF14">
    <property type="entry name" value="CRYPTOCEPHAL, ISOFORM A"/>
    <property type="match status" value="1"/>
</dbReference>
<dbReference type="InterPro" id="IPR046347">
    <property type="entry name" value="bZIP_sf"/>
</dbReference>
<sequence length="318" mass="33220">MSDYNNVWSQLFRLNPEQPQTPMLSAQELQEELALWSNAQFQTEPAGDDAGPGSATRKSSAGGHWGFLDGVAGGKAQPAAPLQQQHQQQQPAQLSFLMESGASTADLLSAITSPGAAQSPASWAQLAQPAQGPGPVVVNGVPMVPLAPVSIAPAPTGGAAPRHTPIVPRAVTAAKSSDSVVARRGAAKAAKSAATPGSSTQSPEPGAAAAAAATPADEAGEQGRRRAAEEDKRRRNTAASARFRVKKKLKEQALERTAQEMTAKAEALERRVRELETETRWLKSLITEKDPAALAAVACPCHHPDGLLDAPAKRARLQ</sequence>
<keyword evidence="3" id="KW-0238">DNA-binding</keyword>
<keyword evidence="2" id="KW-0805">Transcription regulation</keyword>
<dbReference type="InterPro" id="IPR004827">
    <property type="entry name" value="bZIP"/>
</dbReference>
<proteinExistence type="predicted"/>
<evidence type="ECO:0000313" key="9">
    <source>
        <dbReference type="EMBL" id="KAJ2779715.1"/>
    </source>
</evidence>
<dbReference type="SUPFAM" id="SSF57959">
    <property type="entry name" value="Leucine zipper domain"/>
    <property type="match status" value="1"/>
</dbReference>
<dbReference type="EMBL" id="JANBUL010000166">
    <property type="protein sequence ID" value="KAJ2779715.1"/>
    <property type="molecule type" value="Genomic_DNA"/>
</dbReference>
<dbReference type="PROSITE" id="PS50217">
    <property type="entry name" value="BZIP"/>
    <property type="match status" value="1"/>
</dbReference>
<evidence type="ECO:0000259" key="8">
    <source>
        <dbReference type="PROSITE" id="PS50217"/>
    </source>
</evidence>
<dbReference type="Pfam" id="PF07716">
    <property type="entry name" value="bZIP_2"/>
    <property type="match status" value="1"/>
</dbReference>
<feature type="coiled-coil region" evidence="6">
    <location>
        <begin position="251"/>
        <end position="285"/>
    </location>
</feature>
<dbReference type="PANTHER" id="PTHR13044">
    <property type="entry name" value="ACTIVATING TRANSCRIPTION FACTOR ATF 4/5"/>
    <property type="match status" value="1"/>
</dbReference>
<keyword evidence="4" id="KW-0804">Transcription</keyword>
<evidence type="ECO:0000256" key="4">
    <source>
        <dbReference type="ARBA" id="ARBA00023163"/>
    </source>
</evidence>
<evidence type="ECO:0000256" key="6">
    <source>
        <dbReference type="SAM" id="Coils"/>
    </source>
</evidence>
<evidence type="ECO:0000256" key="5">
    <source>
        <dbReference type="ARBA" id="ARBA00023242"/>
    </source>
</evidence>
<keyword evidence="6" id="KW-0175">Coiled coil</keyword>
<evidence type="ECO:0000256" key="3">
    <source>
        <dbReference type="ARBA" id="ARBA00023125"/>
    </source>
</evidence>
<feature type="compositionally biased region" description="Basic and acidic residues" evidence="7">
    <location>
        <begin position="221"/>
        <end position="233"/>
    </location>
</feature>
<feature type="compositionally biased region" description="Low complexity" evidence="7">
    <location>
        <begin position="185"/>
        <end position="217"/>
    </location>
</feature>
<feature type="region of interest" description="Disordered" evidence="7">
    <location>
        <begin position="43"/>
        <end position="92"/>
    </location>
</feature>
<dbReference type="GO" id="GO:0005634">
    <property type="term" value="C:nucleus"/>
    <property type="evidence" value="ECO:0007669"/>
    <property type="project" value="UniProtKB-SubCell"/>
</dbReference>
<organism evidence="9 10">
    <name type="scientific">Coemansia javaensis</name>
    <dbReference type="NCBI Taxonomy" id="2761396"/>
    <lineage>
        <taxon>Eukaryota</taxon>
        <taxon>Fungi</taxon>
        <taxon>Fungi incertae sedis</taxon>
        <taxon>Zoopagomycota</taxon>
        <taxon>Kickxellomycotina</taxon>
        <taxon>Kickxellomycetes</taxon>
        <taxon>Kickxellales</taxon>
        <taxon>Kickxellaceae</taxon>
        <taxon>Coemansia</taxon>
    </lineage>
</organism>
<reference evidence="9" key="1">
    <citation type="submission" date="2022-07" db="EMBL/GenBank/DDBJ databases">
        <title>Phylogenomic reconstructions and comparative analyses of Kickxellomycotina fungi.</title>
        <authorList>
            <person name="Reynolds N.K."/>
            <person name="Stajich J.E."/>
            <person name="Barry K."/>
            <person name="Grigoriev I.V."/>
            <person name="Crous P."/>
            <person name="Smith M.E."/>
        </authorList>
    </citation>
    <scope>NUCLEOTIDE SEQUENCE</scope>
    <source>
        <strain evidence="9">NBRC 105414</strain>
    </source>
</reference>
<evidence type="ECO:0000313" key="10">
    <source>
        <dbReference type="Proteomes" id="UP001140217"/>
    </source>
</evidence>
<feature type="region of interest" description="Disordered" evidence="7">
    <location>
        <begin position="185"/>
        <end position="239"/>
    </location>
</feature>
<keyword evidence="10" id="KW-1185">Reference proteome</keyword>
<name>A0A9W8H5V1_9FUNG</name>
<dbReference type="PROSITE" id="PS00036">
    <property type="entry name" value="BZIP_BASIC"/>
    <property type="match status" value="1"/>
</dbReference>
<dbReference type="Proteomes" id="UP001140217">
    <property type="component" value="Unassembled WGS sequence"/>
</dbReference>